<evidence type="ECO:0000313" key="1">
    <source>
        <dbReference type="EMBL" id="KAF8770895.1"/>
    </source>
</evidence>
<dbReference type="Proteomes" id="UP000807504">
    <property type="component" value="Unassembled WGS sequence"/>
</dbReference>
<name>A0A8T0EG14_ARGBR</name>
<reference evidence="1" key="1">
    <citation type="journal article" date="2020" name="bioRxiv">
        <title>Chromosome-level reference genome of the European wasp spider Argiope bruennichi: a resource for studies on range expansion and evolutionary adaptation.</title>
        <authorList>
            <person name="Sheffer M.M."/>
            <person name="Hoppe A."/>
            <person name="Krehenwinkel H."/>
            <person name="Uhl G."/>
            <person name="Kuss A.W."/>
            <person name="Jensen L."/>
            <person name="Jensen C."/>
            <person name="Gillespie R.G."/>
            <person name="Hoff K.J."/>
            <person name="Prost S."/>
        </authorList>
    </citation>
    <scope>NUCLEOTIDE SEQUENCE</scope>
</reference>
<keyword evidence="2" id="KW-1185">Reference proteome</keyword>
<proteinExistence type="predicted"/>
<gene>
    <name evidence="1" type="ORF">HNY73_018372</name>
</gene>
<accession>A0A8T0EG14</accession>
<dbReference type="AlphaFoldDB" id="A0A8T0EG14"/>
<evidence type="ECO:0000313" key="2">
    <source>
        <dbReference type="Proteomes" id="UP000807504"/>
    </source>
</evidence>
<protein>
    <submittedName>
        <fullName evidence="1">Uncharacterized protein</fullName>
    </submittedName>
</protein>
<dbReference type="EMBL" id="JABXBU010002228">
    <property type="protein sequence ID" value="KAF8770895.1"/>
    <property type="molecule type" value="Genomic_DNA"/>
</dbReference>
<reference evidence="1" key="2">
    <citation type="submission" date="2020-06" db="EMBL/GenBank/DDBJ databases">
        <authorList>
            <person name="Sheffer M."/>
        </authorList>
    </citation>
    <scope>NUCLEOTIDE SEQUENCE</scope>
</reference>
<comment type="caution">
    <text evidence="1">The sequence shown here is derived from an EMBL/GenBank/DDBJ whole genome shotgun (WGS) entry which is preliminary data.</text>
</comment>
<sequence>MQPLGTKQVLQLLGQLSKDSSHVCWSNETTSFPICGVTAFSALGRNCHSNHLDGQGTFSHFRTKVISMLKGFEANDHGTTDNMEVQQAHIRIRILWNSTDRPKIIG</sequence>
<organism evidence="1 2">
    <name type="scientific">Argiope bruennichi</name>
    <name type="common">Wasp spider</name>
    <name type="synonym">Aranea bruennichi</name>
    <dbReference type="NCBI Taxonomy" id="94029"/>
    <lineage>
        <taxon>Eukaryota</taxon>
        <taxon>Metazoa</taxon>
        <taxon>Ecdysozoa</taxon>
        <taxon>Arthropoda</taxon>
        <taxon>Chelicerata</taxon>
        <taxon>Arachnida</taxon>
        <taxon>Araneae</taxon>
        <taxon>Araneomorphae</taxon>
        <taxon>Entelegynae</taxon>
        <taxon>Araneoidea</taxon>
        <taxon>Araneidae</taxon>
        <taxon>Argiope</taxon>
    </lineage>
</organism>